<gene>
    <name evidence="1" type="ORF">DPMN_112454</name>
</gene>
<dbReference type="Proteomes" id="UP000828390">
    <property type="component" value="Unassembled WGS sequence"/>
</dbReference>
<organism evidence="1 2">
    <name type="scientific">Dreissena polymorpha</name>
    <name type="common">Zebra mussel</name>
    <name type="synonym">Mytilus polymorpha</name>
    <dbReference type="NCBI Taxonomy" id="45954"/>
    <lineage>
        <taxon>Eukaryota</taxon>
        <taxon>Metazoa</taxon>
        <taxon>Spiralia</taxon>
        <taxon>Lophotrochozoa</taxon>
        <taxon>Mollusca</taxon>
        <taxon>Bivalvia</taxon>
        <taxon>Autobranchia</taxon>
        <taxon>Heteroconchia</taxon>
        <taxon>Euheterodonta</taxon>
        <taxon>Imparidentia</taxon>
        <taxon>Neoheterodontei</taxon>
        <taxon>Myida</taxon>
        <taxon>Dreissenoidea</taxon>
        <taxon>Dreissenidae</taxon>
        <taxon>Dreissena</taxon>
    </lineage>
</organism>
<keyword evidence="2" id="KW-1185">Reference proteome</keyword>
<sequence length="133" mass="15049">MALLDPGISSRVGMKRVRVIALGGTTKRNGDNAIKQAKVIIQDADDIFKWASETDRQIEYEKIEQEEFIQSQENVEKENMNIKPINGTMKIHSFIAASPGRETTCVCDNCFKENGFVENSQCLWLEQNLTKPI</sequence>
<dbReference type="EMBL" id="JAIWYP010000004">
    <property type="protein sequence ID" value="KAH3839033.1"/>
    <property type="molecule type" value="Genomic_DNA"/>
</dbReference>
<reference evidence="1" key="2">
    <citation type="submission" date="2020-11" db="EMBL/GenBank/DDBJ databases">
        <authorList>
            <person name="McCartney M.A."/>
            <person name="Auch B."/>
            <person name="Kono T."/>
            <person name="Mallez S."/>
            <person name="Becker A."/>
            <person name="Gohl D.M."/>
            <person name="Silverstein K.A.T."/>
            <person name="Koren S."/>
            <person name="Bechman K.B."/>
            <person name="Herman A."/>
            <person name="Abrahante J.E."/>
            <person name="Garbe J."/>
        </authorList>
    </citation>
    <scope>NUCLEOTIDE SEQUENCE</scope>
    <source>
        <strain evidence="1">Duluth1</strain>
        <tissue evidence="1">Whole animal</tissue>
    </source>
</reference>
<accession>A0A9D4KFR2</accession>
<dbReference type="AlphaFoldDB" id="A0A9D4KFR2"/>
<comment type="caution">
    <text evidence="1">The sequence shown here is derived from an EMBL/GenBank/DDBJ whole genome shotgun (WGS) entry which is preliminary data.</text>
</comment>
<reference evidence="1" key="1">
    <citation type="journal article" date="2019" name="bioRxiv">
        <title>The Genome of the Zebra Mussel, Dreissena polymorpha: A Resource for Invasive Species Research.</title>
        <authorList>
            <person name="McCartney M.A."/>
            <person name="Auch B."/>
            <person name="Kono T."/>
            <person name="Mallez S."/>
            <person name="Zhang Y."/>
            <person name="Obille A."/>
            <person name="Becker A."/>
            <person name="Abrahante J.E."/>
            <person name="Garbe J."/>
            <person name="Badalamenti J.P."/>
            <person name="Herman A."/>
            <person name="Mangelson H."/>
            <person name="Liachko I."/>
            <person name="Sullivan S."/>
            <person name="Sone E.D."/>
            <person name="Koren S."/>
            <person name="Silverstein K.A.T."/>
            <person name="Beckman K.B."/>
            <person name="Gohl D.M."/>
        </authorList>
    </citation>
    <scope>NUCLEOTIDE SEQUENCE</scope>
    <source>
        <strain evidence="1">Duluth1</strain>
        <tissue evidence="1">Whole animal</tissue>
    </source>
</reference>
<protein>
    <submittedName>
        <fullName evidence="1">Uncharacterized protein</fullName>
    </submittedName>
</protein>
<proteinExistence type="predicted"/>
<evidence type="ECO:0000313" key="2">
    <source>
        <dbReference type="Proteomes" id="UP000828390"/>
    </source>
</evidence>
<dbReference type="PANTHER" id="PTHR46601">
    <property type="entry name" value="ULP_PROTEASE DOMAIN-CONTAINING PROTEIN"/>
    <property type="match status" value="1"/>
</dbReference>
<evidence type="ECO:0000313" key="1">
    <source>
        <dbReference type="EMBL" id="KAH3839033.1"/>
    </source>
</evidence>
<dbReference type="PANTHER" id="PTHR46601:SF1">
    <property type="entry name" value="ADF-H DOMAIN-CONTAINING PROTEIN"/>
    <property type="match status" value="1"/>
</dbReference>
<name>A0A9D4KFR2_DREPO</name>